<evidence type="ECO:0000256" key="1">
    <source>
        <dbReference type="SAM" id="MobiDB-lite"/>
    </source>
</evidence>
<sequence length="34" mass="3605">SQKEMPQLATAGDILATTLPGNTWRPPRTAPGDI</sequence>
<keyword evidence="3" id="KW-1185">Reference proteome</keyword>
<organism evidence="2 3">
    <name type="scientific">Trifolium medium</name>
    <dbReference type="NCBI Taxonomy" id="97028"/>
    <lineage>
        <taxon>Eukaryota</taxon>
        <taxon>Viridiplantae</taxon>
        <taxon>Streptophyta</taxon>
        <taxon>Embryophyta</taxon>
        <taxon>Tracheophyta</taxon>
        <taxon>Spermatophyta</taxon>
        <taxon>Magnoliopsida</taxon>
        <taxon>eudicotyledons</taxon>
        <taxon>Gunneridae</taxon>
        <taxon>Pentapetalae</taxon>
        <taxon>rosids</taxon>
        <taxon>fabids</taxon>
        <taxon>Fabales</taxon>
        <taxon>Fabaceae</taxon>
        <taxon>Papilionoideae</taxon>
        <taxon>50 kb inversion clade</taxon>
        <taxon>NPAAA clade</taxon>
        <taxon>Hologalegina</taxon>
        <taxon>IRL clade</taxon>
        <taxon>Trifolieae</taxon>
        <taxon>Trifolium</taxon>
    </lineage>
</organism>
<reference evidence="2 3" key="1">
    <citation type="journal article" date="2018" name="Front. Plant Sci.">
        <title>Red Clover (Trifolium pratense) and Zigzag Clover (T. medium) - A Picture of Genomic Similarities and Differences.</title>
        <authorList>
            <person name="Dluhosova J."/>
            <person name="Istvanek J."/>
            <person name="Nedelnik J."/>
            <person name="Repkova J."/>
        </authorList>
    </citation>
    <scope>NUCLEOTIDE SEQUENCE [LARGE SCALE GENOMIC DNA]</scope>
    <source>
        <strain evidence="3">cv. 10/8</strain>
        <tissue evidence="2">Leaf</tissue>
    </source>
</reference>
<accession>A0A392WC13</accession>
<dbReference type="Proteomes" id="UP000265520">
    <property type="component" value="Unassembled WGS sequence"/>
</dbReference>
<evidence type="ECO:0000313" key="3">
    <source>
        <dbReference type="Proteomes" id="UP000265520"/>
    </source>
</evidence>
<name>A0A392WC13_9FABA</name>
<protein>
    <submittedName>
        <fullName evidence="2">Uncharacterized protein</fullName>
    </submittedName>
</protein>
<dbReference type="AlphaFoldDB" id="A0A392WC13"/>
<feature type="non-terminal residue" evidence="2">
    <location>
        <position position="1"/>
    </location>
</feature>
<evidence type="ECO:0000313" key="2">
    <source>
        <dbReference type="EMBL" id="MCI97967.1"/>
    </source>
</evidence>
<proteinExistence type="predicted"/>
<feature type="region of interest" description="Disordered" evidence="1">
    <location>
        <begin position="1"/>
        <end position="34"/>
    </location>
</feature>
<comment type="caution">
    <text evidence="2">The sequence shown here is derived from an EMBL/GenBank/DDBJ whole genome shotgun (WGS) entry which is preliminary data.</text>
</comment>
<dbReference type="EMBL" id="LXQA011460008">
    <property type="protein sequence ID" value="MCI97967.1"/>
    <property type="molecule type" value="Genomic_DNA"/>
</dbReference>